<dbReference type="GO" id="GO:0005509">
    <property type="term" value="F:calcium ion binding"/>
    <property type="evidence" value="ECO:0007669"/>
    <property type="project" value="UniProtKB-UniRule"/>
</dbReference>
<dbReference type="InterPro" id="IPR015919">
    <property type="entry name" value="Cadherin-like_sf"/>
</dbReference>
<protein>
    <submittedName>
        <fullName evidence="7">CA domain-containing protein</fullName>
    </submittedName>
</protein>
<dbReference type="PRINTS" id="PR00205">
    <property type="entry name" value="CADHERIN"/>
</dbReference>
<sequence>LKYDLYAVYGGRIPFGVRTDSGALFVKEPLDYEKENVYHMKLFVTDGKHNATTDLYVYVDDVNDNAPVFEKNLYEITISEEDYNVPKTLFIVKATDADKVRKIFRNPQSHFWTVPSMNLKSNFFYKAHFMRNGGILVSSMIALCQ</sequence>
<keyword evidence="2" id="KW-0677">Repeat</keyword>
<evidence type="ECO:0000256" key="5">
    <source>
        <dbReference type="PROSITE-ProRule" id="PRU00043"/>
    </source>
</evidence>
<dbReference type="GO" id="GO:0016477">
    <property type="term" value="P:cell migration"/>
    <property type="evidence" value="ECO:0007669"/>
    <property type="project" value="TreeGrafter"/>
</dbReference>
<dbReference type="PROSITE" id="PS00232">
    <property type="entry name" value="CADHERIN_1"/>
    <property type="match status" value="1"/>
</dbReference>
<accession>A0A183DCL4</accession>
<evidence type="ECO:0000256" key="2">
    <source>
        <dbReference type="ARBA" id="ARBA00022737"/>
    </source>
</evidence>
<evidence type="ECO:0000313" key="7">
    <source>
        <dbReference type="WBParaSite" id="GPUH_0000646401-mRNA-1"/>
    </source>
</evidence>
<dbReference type="WBParaSite" id="GPUH_0000646401-mRNA-1">
    <property type="protein sequence ID" value="GPUH_0000646401-mRNA-1"/>
    <property type="gene ID" value="GPUH_0000646401"/>
</dbReference>
<dbReference type="PROSITE" id="PS50268">
    <property type="entry name" value="CADHERIN_2"/>
    <property type="match status" value="1"/>
</dbReference>
<dbReference type="InterPro" id="IPR020894">
    <property type="entry name" value="Cadherin_CS"/>
</dbReference>
<keyword evidence="4" id="KW-0472">Membrane</keyword>
<dbReference type="Gene3D" id="2.60.40.60">
    <property type="entry name" value="Cadherins"/>
    <property type="match status" value="2"/>
</dbReference>
<proteinExistence type="predicted"/>
<dbReference type="GO" id="GO:0008013">
    <property type="term" value="F:beta-catenin binding"/>
    <property type="evidence" value="ECO:0007669"/>
    <property type="project" value="TreeGrafter"/>
</dbReference>
<dbReference type="GO" id="GO:0045296">
    <property type="term" value="F:cadherin binding"/>
    <property type="evidence" value="ECO:0007669"/>
    <property type="project" value="TreeGrafter"/>
</dbReference>
<evidence type="ECO:0000256" key="4">
    <source>
        <dbReference type="ARBA" id="ARBA00023136"/>
    </source>
</evidence>
<evidence type="ECO:0000256" key="1">
    <source>
        <dbReference type="ARBA" id="ARBA00004370"/>
    </source>
</evidence>
<dbReference type="InterPro" id="IPR002126">
    <property type="entry name" value="Cadherin-like_dom"/>
</dbReference>
<organism evidence="7">
    <name type="scientific">Gongylonema pulchrum</name>
    <dbReference type="NCBI Taxonomy" id="637853"/>
    <lineage>
        <taxon>Eukaryota</taxon>
        <taxon>Metazoa</taxon>
        <taxon>Ecdysozoa</taxon>
        <taxon>Nematoda</taxon>
        <taxon>Chromadorea</taxon>
        <taxon>Rhabditida</taxon>
        <taxon>Spirurina</taxon>
        <taxon>Spiruromorpha</taxon>
        <taxon>Spiruroidea</taxon>
        <taxon>Gongylonematidae</taxon>
        <taxon>Gongylonema</taxon>
    </lineage>
</organism>
<dbReference type="SMART" id="SM00112">
    <property type="entry name" value="CA"/>
    <property type="match status" value="1"/>
</dbReference>
<evidence type="ECO:0000259" key="6">
    <source>
        <dbReference type="PROSITE" id="PS50268"/>
    </source>
</evidence>
<comment type="subcellular location">
    <subcellularLocation>
        <location evidence="1">Membrane</location>
    </subcellularLocation>
</comment>
<keyword evidence="3 5" id="KW-0106">Calcium</keyword>
<name>A0A183DCL4_9BILA</name>
<dbReference type="InterPro" id="IPR039808">
    <property type="entry name" value="Cadherin"/>
</dbReference>
<dbReference type="AlphaFoldDB" id="A0A183DCL4"/>
<evidence type="ECO:0000256" key="3">
    <source>
        <dbReference type="ARBA" id="ARBA00022837"/>
    </source>
</evidence>
<dbReference type="GO" id="GO:0007156">
    <property type="term" value="P:homophilic cell adhesion via plasma membrane adhesion molecules"/>
    <property type="evidence" value="ECO:0007669"/>
    <property type="project" value="InterPro"/>
</dbReference>
<reference evidence="7" key="1">
    <citation type="submission" date="2016-06" db="UniProtKB">
        <authorList>
            <consortium name="WormBaseParasite"/>
        </authorList>
    </citation>
    <scope>IDENTIFICATION</scope>
</reference>
<feature type="domain" description="Cadherin" evidence="6">
    <location>
        <begin position="15"/>
        <end position="69"/>
    </location>
</feature>
<dbReference type="CDD" id="cd11304">
    <property type="entry name" value="Cadherin_repeat"/>
    <property type="match status" value="1"/>
</dbReference>
<dbReference type="PANTHER" id="PTHR24027:SF438">
    <property type="entry name" value="CADHERIN 23"/>
    <property type="match status" value="1"/>
</dbReference>
<dbReference type="PANTHER" id="PTHR24027">
    <property type="entry name" value="CADHERIN-23"/>
    <property type="match status" value="1"/>
</dbReference>
<dbReference type="SUPFAM" id="SSF49313">
    <property type="entry name" value="Cadherin-like"/>
    <property type="match status" value="2"/>
</dbReference>
<dbReference type="GO" id="GO:0016342">
    <property type="term" value="C:catenin complex"/>
    <property type="evidence" value="ECO:0007669"/>
    <property type="project" value="TreeGrafter"/>
</dbReference>